<dbReference type="InterPro" id="IPR006056">
    <property type="entry name" value="RidA"/>
</dbReference>
<accession>A0ABR1U7Y7</accession>
<keyword evidence="2" id="KW-0496">Mitochondrion</keyword>
<feature type="region of interest" description="Disordered" evidence="3">
    <location>
        <begin position="141"/>
        <end position="178"/>
    </location>
</feature>
<dbReference type="Gene3D" id="3.30.1330.40">
    <property type="entry name" value="RutC-like"/>
    <property type="match status" value="1"/>
</dbReference>
<keyword evidence="4" id="KW-0472">Membrane</keyword>
<gene>
    <name evidence="6" type="ORF">PG993_000233</name>
</gene>
<dbReference type="Pfam" id="PF07766">
    <property type="entry name" value="LETM1_RBD"/>
    <property type="match status" value="1"/>
</dbReference>
<feature type="domain" description="Letm1 RBD" evidence="5">
    <location>
        <begin position="257"/>
        <end position="438"/>
    </location>
</feature>
<comment type="similarity">
    <text evidence="1">Belongs to the RutC family.</text>
</comment>
<evidence type="ECO:0000256" key="2">
    <source>
        <dbReference type="PROSITE-ProRule" id="PRU01094"/>
    </source>
</evidence>
<dbReference type="InterPro" id="IPR033122">
    <property type="entry name" value="LETM1-like_RBD"/>
</dbReference>
<evidence type="ECO:0000256" key="3">
    <source>
        <dbReference type="SAM" id="MobiDB-lite"/>
    </source>
</evidence>
<keyword evidence="7" id="KW-1185">Reference proteome</keyword>
<keyword evidence="4" id="KW-0812">Transmembrane</keyword>
<name>A0ABR1U7Y7_9PEZI</name>
<dbReference type="Pfam" id="PF01042">
    <property type="entry name" value="Ribonuc_L-PSP"/>
    <property type="match status" value="1"/>
</dbReference>
<evidence type="ECO:0000256" key="4">
    <source>
        <dbReference type="SAM" id="Phobius"/>
    </source>
</evidence>
<dbReference type="NCBIfam" id="TIGR00004">
    <property type="entry name" value="Rid family detoxifying hydrolase"/>
    <property type="match status" value="1"/>
</dbReference>
<proteinExistence type="inferred from homology"/>
<evidence type="ECO:0000259" key="5">
    <source>
        <dbReference type="PROSITE" id="PS51758"/>
    </source>
</evidence>
<dbReference type="InterPro" id="IPR006175">
    <property type="entry name" value="YjgF/YER057c/UK114"/>
</dbReference>
<dbReference type="Proteomes" id="UP001444661">
    <property type="component" value="Unassembled WGS sequence"/>
</dbReference>
<feature type="transmembrane region" description="Helical" evidence="4">
    <location>
        <begin position="261"/>
        <end position="285"/>
    </location>
</feature>
<dbReference type="InterPro" id="IPR035959">
    <property type="entry name" value="RutC-like_sf"/>
</dbReference>
<evidence type="ECO:0000256" key="1">
    <source>
        <dbReference type="ARBA" id="ARBA00010552"/>
    </source>
</evidence>
<dbReference type="PROSITE" id="PS51758">
    <property type="entry name" value="LETM1_RBD"/>
    <property type="match status" value="1"/>
</dbReference>
<evidence type="ECO:0000313" key="6">
    <source>
        <dbReference type="EMBL" id="KAK8055006.1"/>
    </source>
</evidence>
<dbReference type="SUPFAM" id="SSF55298">
    <property type="entry name" value="YjgF-like"/>
    <property type="match status" value="1"/>
</dbReference>
<dbReference type="EMBL" id="JAQQWK010000001">
    <property type="protein sequence ID" value="KAK8055006.1"/>
    <property type="molecule type" value="Genomic_DNA"/>
</dbReference>
<dbReference type="PANTHER" id="PTHR11803">
    <property type="entry name" value="2-IMINOBUTANOATE/2-IMINOPROPANOATE DEAMINASE RIDA"/>
    <property type="match status" value="1"/>
</dbReference>
<organism evidence="6 7">
    <name type="scientific">Apiospora rasikravindrae</name>
    <dbReference type="NCBI Taxonomy" id="990691"/>
    <lineage>
        <taxon>Eukaryota</taxon>
        <taxon>Fungi</taxon>
        <taxon>Dikarya</taxon>
        <taxon>Ascomycota</taxon>
        <taxon>Pezizomycotina</taxon>
        <taxon>Sordariomycetes</taxon>
        <taxon>Xylariomycetidae</taxon>
        <taxon>Amphisphaeriales</taxon>
        <taxon>Apiosporaceae</taxon>
        <taxon>Apiospora</taxon>
    </lineage>
</organism>
<comment type="caution">
    <text evidence="6">The sequence shown here is derived from an EMBL/GenBank/DDBJ whole genome shotgun (WGS) entry which is preliminary data.</text>
</comment>
<reference evidence="6 7" key="1">
    <citation type="submission" date="2023-01" db="EMBL/GenBank/DDBJ databases">
        <title>Analysis of 21 Apiospora genomes using comparative genomics revels a genus with tremendous synthesis potential of carbohydrate active enzymes and secondary metabolites.</title>
        <authorList>
            <person name="Sorensen T."/>
        </authorList>
    </citation>
    <scope>NUCLEOTIDE SEQUENCE [LARGE SCALE GENOMIC DNA]</scope>
    <source>
        <strain evidence="6 7">CBS 33761</strain>
    </source>
</reference>
<protein>
    <recommendedName>
        <fullName evidence="5">Letm1 RBD domain-containing protein</fullName>
    </recommendedName>
</protein>
<evidence type="ECO:0000313" key="7">
    <source>
        <dbReference type="Proteomes" id="UP001444661"/>
    </source>
</evidence>
<sequence length="438" mass="47497">MSPTEKVSTNEAPKPLPQFSQAVKYNGMVYCSGSIGVDPATSSLVEGGVKNQTRRALQNLTAVLEAAGSSLDNVVKVNAFLTTMDNFAAMNEVYDEFFKQEVKPATSLSMRRHASNTTAASAAATAKTSKSETEAVITPLDAATASTPDAKTFDPDVDISTTLNPPASTRPPPLDLPTRDPQSSAFSYYYSLGKAYTTFYKTGLKAIFTNRKLLSQLNHVFKGPPGIANQPSPTSAGASPIKPTRAAVLLRERTTHDLARLPIFGALVLVFGEFTPLIVLIFPTLTPLTCRIPKQTAKLRAKAQRRRESSRWNLRHVGPDDAAALENIAPGHIARSLGLGLSLWDKMGVDPPFVKARAQRAVRRIVADDFSIRDGGGVERLVEEEVVMACEDRAMDVASQSPAELRKKLAEWIRETTAEDEAAGEATVRRILMRAENE</sequence>
<dbReference type="CDD" id="cd00448">
    <property type="entry name" value="YjgF_YER057c_UK114_family"/>
    <property type="match status" value="1"/>
</dbReference>
<keyword evidence="4" id="KW-1133">Transmembrane helix</keyword>
<dbReference type="PANTHER" id="PTHR11803:SF42">
    <property type="entry name" value="MMF1"/>
    <property type="match status" value="1"/>
</dbReference>